<sequence length="120" mass="12875">MSLINQNEARAQLAIQENFMHVVSATTTLLLASLALLGCQQSQPQTQAPSARPGSCNAEAVQNFVGKTASPALLEQAREQSGAQTARVLRPQDVVTLEYNAQRLNLSTNGELVIQRINCG</sequence>
<evidence type="ECO:0000313" key="1">
    <source>
        <dbReference type="EMBL" id="RMI00467.1"/>
    </source>
</evidence>
<dbReference type="PANTHER" id="PTHR39600:SF1">
    <property type="entry name" value="PEPTIDASE INHIBITOR I78 FAMILY PROTEIN"/>
    <property type="match status" value="1"/>
</dbReference>
<dbReference type="Proteomes" id="UP000269134">
    <property type="component" value="Unassembled WGS sequence"/>
</dbReference>
<keyword evidence="2" id="KW-1185">Reference proteome</keyword>
<dbReference type="Pfam" id="PF11720">
    <property type="entry name" value="Inhibitor_I78"/>
    <property type="match status" value="1"/>
</dbReference>
<gene>
    <name evidence="1" type="ORF">EA795_13175</name>
</gene>
<organism evidence="1 2">
    <name type="scientific">Stutzerimonas nitrititolerans</name>
    <dbReference type="NCBI Taxonomy" id="2482751"/>
    <lineage>
        <taxon>Bacteria</taxon>
        <taxon>Pseudomonadati</taxon>
        <taxon>Pseudomonadota</taxon>
        <taxon>Gammaproteobacteria</taxon>
        <taxon>Pseudomonadales</taxon>
        <taxon>Pseudomonadaceae</taxon>
        <taxon>Stutzerimonas</taxon>
    </lineage>
</organism>
<dbReference type="PANTHER" id="PTHR39600">
    <property type="entry name" value="PEPTIDASE INHIBITOR I78 FAMILY PROTEIN"/>
    <property type="match status" value="1"/>
</dbReference>
<name>A0ABX9V3T7_9GAMM</name>
<proteinExistence type="predicted"/>
<accession>A0ABX9V3T7</accession>
<reference evidence="1 2" key="1">
    <citation type="submission" date="2018-10" db="EMBL/GenBank/DDBJ databases">
        <title>Pseudomonas sp. GL14 genome.</title>
        <authorList>
            <person name="Peng J."/>
            <person name="Liu Z.-P."/>
        </authorList>
    </citation>
    <scope>NUCLEOTIDE SEQUENCE [LARGE SCALE GENOMIC DNA]</scope>
    <source>
        <strain evidence="1 2">GL14</strain>
    </source>
</reference>
<evidence type="ECO:0000313" key="2">
    <source>
        <dbReference type="Proteomes" id="UP000269134"/>
    </source>
</evidence>
<dbReference type="EMBL" id="RFFL01000009">
    <property type="protein sequence ID" value="RMI00467.1"/>
    <property type="molecule type" value="Genomic_DNA"/>
</dbReference>
<dbReference type="Gene3D" id="3.30.10.10">
    <property type="entry name" value="Trypsin Inhibitor V, subunit A"/>
    <property type="match status" value="1"/>
</dbReference>
<comment type="caution">
    <text evidence="1">The sequence shown here is derived from an EMBL/GenBank/DDBJ whole genome shotgun (WGS) entry which is preliminary data.</text>
</comment>
<dbReference type="InterPro" id="IPR021719">
    <property type="entry name" value="Prot_inh_I78"/>
</dbReference>
<protein>
    <submittedName>
        <fullName evidence="1">Peptidase inhibitor I78 family protein</fullName>
    </submittedName>
</protein>